<evidence type="ECO:0000313" key="2">
    <source>
        <dbReference type="EMBL" id="MEC1177356.1"/>
    </source>
</evidence>
<sequence>MKKSILASGLALSLLVGGAGLSSGTVGAAPIHEKSINIEQSLKKDEVQPMIWAAVGKAALKGAAWGVGFVVGEKAAEAVLGDNEEKESNYNYEDIIESFDF</sequence>
<keyword evidence="3" id="KW-1185">Reference proteome</keyword>
<proteinExistence type="predicted"/>
<evidence type="ECO:0000313" key="3">
    <source>
        <dbReference type="Proteomes" id="UP001344888"/>
    </source>
</evidence>
<accession>A0AAW9NRH4</accession>
<gene>
    <name evidence="2" type="ORF">P9B03_02570</name>
</gene>
<dbReference type="Proteomes" id="UP001344888">
    <property type="component" value="Unassembled WGS sequence"/>
</dbReference>
<dbReference type="EMBL" id="JARSFG010000003">
    <property type="protein sequence ID" value="MEC1177356.1"/>
    <property type="molecule type" value="Genomic_DNA"/>
</dbReference>
<protein>
    <submittedName>
        <fullName evidence="2">Uncharacterized protein</fullName>
    </submittedName>
</protein>
<comment type="caution">
    <text evidence="2">The sequence shown here is derived from an EMBL/GenBank/DDBJ whole genome shotgun (WGS) entry which is preliminary data.</text>
</comment>
<reference evidence="2 3" key="1">
    <citation type="submission" date="2023-03" db="EMBL/GenBank/DDBJ databases">
        <title>Bacillus Genome Sequencing.</title>
        <authorList>
            <person name="Dunlap C."/>
        </authorList>
    </citation>
    <scope>NUCLEOTIDE SEQUENCE [LARGE SCALE GENOMIC DNA]</scope>
    <source>
        <strain evidence="2 3">B-59205</strain>
    </source>
</reference>
<evidence type="ECO:0000256" key="1">
    <source>
        <dbReference type="SAM" id="SignalP"/>
    </source>
</evidence>
<feature type="signal peptide" evidence="1">
    <location>
        <begin position="1"/>
        <end position="28"/>
    </location>
</feature>
<name>A0AAW9NRH4_9BACL</name>
<dbReference type="RefSeq" id="WP_326121669.1">
    <property type="nucleotide sequence ID" value="NZ_JARSFG010000003.1"/>
</dbReference>
<organism evidence="2 3">
    <name type="scientific">Metasolibacillus meyeri</name>
    <dbReference type="NCBI Taxonomy" id="1071052"/>
    <lineage>
        <taxon>Bacteria</taxon>
        <taxon>Bacillati</taxon>
        <taxon>Bacillota</taxon>
        <taxon>Bacilli</taxon>
        <taxon>Bacillales</taxon>
        <taxon>Caryophanaceae</taxon>
        <taxon>Metasolibacillus</taxon>
    </lineage>
</organism>
<dbReference type="AlphaFoldDB" id="A0AAW9NRH4"/>
<feature type="chain" id="PRO_5043488587" evidence="1">
    <location>
        <begin position="29"/>
        <end position="101"/>
    </location>
</feature>
<keyword evidence="1" id="KW-0732">Signal</keyword>